<feature type="region of interest" description="Disordered" evidence="10">
    <location>
        <begin position="1"/>
        <end position="46"/>
    </location>
</feature>
<comment type="similarity">
    <text evidence="2">Belongs to the IL-6 superfamily.</text>
</comment>
<evidence type="ECO:0000256" key="7">
    <source>
        <dbReference type="ARBA" id="ARBA00023030"/>
    </source>
</evidence>
<dbReference type="GO" id="GO:0006955">
    <property type="term" value="P:immune response"/>
    <property type="evidence" value="ECO:0007669"/>
    <property type="project" value="InterPro"/>
</dbReference>
<dbReference type="AlphaFoldDB" id="A0A514Y9Z7"/>
<keyword evidence="4" id="KW-0011">Acute phase</keyword>
<comment type="function">
    <text evidence="9">Cytokine with a wide variety of biological functions in immunity, tissue regeneration, and metabolism. Binds to IL6R, then the complex associates to the signaling subunit IL6ST/gp130 to trigger the intracellular IL6-signaling pathway. The interaction with the membrane-bound IL6R and IL6ST stimulates 'classic signaling', whereas the binding of IL6 and soluble IL6R to IL6ST stimulates 'trans-signaling'. Alternatively, 'cluster signaling' occurs when membrane-bound IL6:IL6R complexes on transmitter cells activate IL6ST receptors on neighboring receiver cells.</text>
</comment>
<proteinExistence type="evidence at transcript level"/>
<dbReference type="GO" id="GO:0005138">
    <property type="term" value="F:interleukin-6 receptor binding"/>
    <property type="evidence" value="ECO:0007669"/>
    <property type="project" value="InterPro"/>
</dbReference>
<dbReference type="GO" id="GO:0008083">
    <property type="term" value="F:growth factor activity"/>
    <property type="evidence" value="ECO:0007669"/>
    <property type="project" value="UniProtKB-KW"/>
</dbReference>
<dbReference type="InterPro" id="IPR009079">
    <property type="entry name" value="4_helix_cytokine-like_core"/>
</dbReference>
<dbReference type="GO" id="GO:0005615">
    <property type="term" value="C:extracellular space"/>
    <property type="evidence" value="ECO:0007669"/>
    <property type="project" value="UniProtKB-KW"/>
</dbReference>
<dbReference type="SMART" id="SM00126">
    <property type="entry name" value="IL6"/>
    <property type="match status" value="1"/>
</dbReference>
<dbReference type="PROSITE" id="PS00254">
    <property type="entry name" value="INTERLEUKIN_6"/>
    <property type="match status" value="1"/>
</dbReference>
<dbReference type="Gene3D" id="1.20.1250.10">
    <property type="match status" value="1"/>
</dbReference>
<evidence type="ECO:0000256" key="2">
    <source>
        <dbReference type="ARBA" id="ARBA00007432"/>
    </source>
</evidence>
<keyword evidence="5" id="KW-0202">Cytokine</keyword>
<dbReference type="InterPro" id="IPR030473">
    <property type="entry name" value="IL6/GCSF/MGF_CS"/>
</dbReference>
<keyword evidence="7" id="KW-0339">Growth factor</keyword>
<sequence length="205" mass="23290">MLAALQQRASGAPLEDASTDSPAGDTSGEEGGEEESPQPTTNPYSRFAFLNDRHKKEFEEEFQGEQYSRLHSRSSPLFPEKCPASNFSKEACLHRLAEGLLTYKVLLKHVEKEYPNSQILQEVRGLSTMLFDQVMKKMKNKKRVTPPTGAEEEQMLKDIASPHDPFDRKIMAHTILHYLANFAFDGKRAIDRREKLRSIGIWHSA</sequence>
<dbReference type="GO" id="GO:0006953">
    <property type="term" value="P:acute-phase response"/>
    <property type="evidence" value="ECO:0007669"/>
    <property type="project" value="UniProtKB-KW"/>
</dbReference>
<evidence type="ECO:0000256" key="1">
    <source>
        <dbReference type="ARBA" id="ARBA00004613"/>
    </source>
</evidence>
<dbReference type="InterPro" id="IPR003574">
    <property type="entry name" value="IL-6-like"/>
</dbReference>
<dbReference type="GO" id="GO:0030154">
    <property type="term" value="P:cell differentiation"/>
    <property type="evidence" value="ECO:0007669"/>
    <property type="project" value="InterPro"/>
</dbReference>
<comment type="subcellular location">
    <subcellularLocation>
        <location evidence="1">Secreted</location>
    </subcellularLocation>
</comment>
<dbReference type="InterPro" id="IPR030474">
    <property type="entry name" value="IL-6/GCSF/MGF"/>
</dbReference>
<evidence type="ECO:0000313" key="11">
    <source>
        <dbReference type="EMBL" id="QDK54782.1"/>
    </source>
</evidence>
<organism evidence="11">
    <name type="scientific">Mugil incilis</name>
    <name type="common">Parassi mullet</name>
    <dbReference type="NCBI Taxonomy" id="426483"/>
    <lineage>
        <taxon>Eukaryota</taxon>
        <taxon>Metazoa</taxon>
        <taxon>Chordata</taxon>
        <taxon>Craniata</taxon>
        <taxon>Vertebrata</taxon>
        <taxon>Euteleostomi</taxon>
        <taxon>Actinopterygii</taxon>
        <taxon>Neopterygii</taxon>
        <taxon>Teleostei</taxon>
        <taxon>Neoteleostei</taxon>
        <taxon>Acanthomorphata</taxon>
        <taxon>Ovalentaria</taxon>
        <taxon>Mugilomorphae</taxon>
        <taxon>Mugilidae</taxon>
        <taxon>Mugil</taxon>
    </lineage>
</organism>
<evidence type="ECO:0000256" key="5">
    <source>
        <dbReference type="ARBA" id="ARBA00022514"/>
    </source>
</evidence>
<feature type="compositionally biased region" description="Acidic residues" evidence="10">
    <location>
        <begin position="27"/>
        <end position="36"/>
    </location>
</feature>
<dbReference type="EMBL" id="MK183037">
    <property type="protein sequence ID" value="QDK54782.1"/>
    <property type="molecule type" value="mRNA"/>
</dbReference>
<name>A0A514Y9Z7_9TELE</name>
<keyword evidence="6" id="KW-0964">Secreted</keyword>
<evidence type="ECO:0000256" key="4">
    <source>
        <dbReference type="ARBA" id="ARBA00022486"/>
    </source>
</evidence>
<dbReference type="GO" id="GO:0005125">
    <property type="term" value="F:cytokine activity"/>
    <property type="evidence" value="ECO:0007669"/>
    <property type="project" value="UniProtKB-KW"/>
</dbReference>
<dbReference type="Pfam" id="PF00489">
    <property type="entry name" value="IL6"/>
    <property type="match status" value="1"/>
</dbReference>
<dbReference type="PANTHER" id="PTHR48494">
    <property type="entry name" value="INTERLEUKIN-6"/>
    <property type="match status" value="1"/>
</dbReference>
<evidence type="ECO:0000256" key="6">
    <source>
        <dbReference type="ARBA" id="ARBA00022525"/>
    </source>
</evidence>
<reference evidence="11" key="1">
    <citation type="submission" date="2018-11" db="EMBL/GenBank/DDBJ databases">
        <title>De novo assembly and characterization of the liver transcriptome of Mugil incilis (lisa) using next generation sequencing.</title>
        <authorList>
            <person name="Bertel-Sevilla A.P."/>
            <person name="Olivero-Verbel J.T."/>
            <person name="Alzate-Restrepo J.F."/>
        </authorList>
    </citation>
    <scope>NUCLEOTIDE SEQUENCE</scope>
    <source>
        <tissue evidence="11">Liver</tissue>
    </source>
</reference>
<dbReference type="SUPFAM" id="SSF47266">
    <property type="entry name" value="4-helical cytokines"/>
    <property type="match status" value="1"/>
</dbReference>
<gene>
    <name evidence="11" type="primary">IL6</name>
</gene>
<evidence type="ECO:0000256" key="9">
    <source>
        <dbReference type="ARBA" id="ARBA00023441"/>
    </source>
</evidence>
<keyword evidence="8" id="KW-1015">Disulfide bond</keyword>
<evidence type="ECO:0000256" key="3">
    <source>
        <dbReference type="ARBA" id="ARBA00019464"/>
    </source>
</evidence>
<protein>
    <recommendedName>
        <fullName evidence="3">Interleukin-6</fullName>
    </recommendedName>
</protein>
<dbReference type="PANTHER" id="PTHR48494:SF1">
    <property type="entry name" value="INTERLEUKIN-6"/>
    <property type="match status" value="1"/>
</dbReference>
<evidence type="ECO:0000256" key="10">
    <source>
        <dbReference type="SAM" id="MobiDB-lite"/>
    </source>
</evidence>
<evidence type="ECO:0000256" key="8">
    <source>
        <dbReference type="ARBA" id="ARBA00023157"/>
    </source>
</evidence>
<accession>A0A514Y9Z7</accession>